<evidence type="ECO:0000313" key="1">
    <source>
        <dbReference type="EMBL" id="KAL3571110.1"/>
    </source>
</evidence>
<comment type="caution">
    <text evidence="1">The sequence shown here is derived from an EMBL/GenBank/DDBJ whole genome shotgun (WGS) entry which is preliminary data.</text>
</comment>
<proteinExistence type="predicted"/>
<accession>A0ACC4AYA8</accession>
<protein>
    <submittedName>
        <fullName evidence="1">Uncharacterized protein</fullName>
    </submittedName>
</protein>
<gene>
    <name evidence="1" type="ORF">D5086_028359</name>
</gene>
<organism evidence="1 2">
    <name type="scientific">Populus alba</name>
    <name type="common">White poplar</name>
    <dbReference type="NCBI Taxonomy" id="43335"/>
    <lineage>
        <taxon>Eukaryota</taxon>
        <taxon>Viridiplantae</taxon>
        <taxon>Streptophyta</taxon>
        <taxon>Embryophyta</taxon>
        <taxon>Tracheophyta</taxon>
        <taxon>Spermatophyta</taxon>
        <taxon>Magnoliopsida</taxon>
        <taxon>eudicotyledons</taxon>
        <taxon>Gunneridae</taxon>
        <taxon>Pentapetalae</taxon>
        <taxon>rosids</taxon>
        <taxon>fabids</taxon>
        <taxon>Malpighiales</taxon>
        <taxon>Salicaceae</taxon>
        <taxon>Saliceae</taxon>
        <taxon>Populus</taxon>
    </lineage>
</organism>
<evidence type="ECO:0000313" key="2">
    <source>
        <dbReference type="Proteomes" id="UP000309997"/>
    </source>
</evidence>
<reference evidence="1 2" key="1">
    <citation type="journal article" date="2024" name="Plant Biotechnol. J.">
        <title>Genome and CRISPR/Cas9 system of a widespread forest tree (Populus alba) in the world.</title>
        <authorList>
            <person name="Liu Y.J."/>
            <person name="Jiang P.F."/>
            <person name="Han X.M."/>
            <person name="Li X.Y."/>
            <person name="Wang H.M."/>
            <person name="Wang Y.J."/>
            <person name="Wang X.X."/>
            <person name="Zeng Q.Y."/>
        </authorList>
    </citation>
    <scope>NUCLEOTIDE SEQUENCE [LARGE SCALE GENOMIC DNA]</scope>
    <source>
        <strain evidence="2">cv. PAL-ZL1</strain>
    </source>
</reference>
<keyword evidence="2" id="KW-1185">Reference proteome</keyword>
<sequence length="175" mass="19421">MNTRKKQLNSLREGKVDAYRGKQEQCDGRQGQDTKLFGYCVELHELFEYKNGYCAWDANCQQGNKATLYLERTLESVASDLETGAVVSLIKARDRCLTGGLWVGTPGPTLTWVLRGCVTGKWSQLPAQDADFLMVTASCNSSIPRGGVVVKEADELVRKNLDWLVNEVANAENKT</sequence>
<dbReference type="Proteomes" id="UP000309997">
    <property type="component" value="Unassembled WGS sequence"/>
</dbReference>
<name>A0ACC4AYA8_POPAL</name>
<dbReference type="EMBL" id="RCHU02000015">
    <property type="protein sequence ID" value="KAL3571110.1"/>
    <property type="molecule type" value="Genomic_DNA"/>
</dbReference>